<evidence type="ECO:0000313" key="2">
    <source>
        <dbReference type="Proteomes" id="UP001732700"/>
    </source>
</evidence>
<name>A0ACD5XB28_AVESA</name>
<reference evidence="1" key="1">
    <citation type="submission" date="2021-05" db="EMBL/GenBank/DDBJ databases">
        <authorList>
            <person name="Scholz U."/>
            <person name="Mascher M."/>
            <person name="Fiebig A."/>
        </authorList>
    </citation>
    <scope>NUCLEOTIDE SEQUENCE [LARGE SCALE GENOMIC DNA]</scope>
</reference>
<accession>A0ACD5XB28</accession>
<organism evidence="1 2">
    <name type="scientific">Avena sativa</name>
    <name type="common">Oat</name>
    <dbReference type="NCBI Taxonomy" id="4498"/>
    <lineage>
        <taxon>Eukaryota</taxon>
        <taxon>Viridiplantae</taxon>
        <taxon>Streptophyta</taxon>
        <taxon>Embryophyta</taxon>
        <taxon>Tracheophyta</taxon>
        <taxon>Spermatophyta</taxon>
        <taxon>Magnoliopsida</taxon>
        <taxon>Liliopsida</taxon>
        <taxon>Poales</taxon>
        <taxon>Poaceae</taxon>
        <taxon>BOP clade</taxon>
        <taxon>Pooideae</taxon>
        <taxon>Poodae</taxon>
        <taxon>Poeae</taxon>
        <taxon>Poeae Chloroplast Group 1 (Aveneae type)</taxon>
        <taxon>Aveninae</taxon>
        <taxon>Avena</taxon>
    </lineage>
</organism>
<reference evidence="1" key="2">
    <citation type="submission" date="2025-09" db="UniProtKB">
        <authorList>
            <consortium name="EnsemblPlants"/>
        </authorList>
    </citation>
    <scope>IDENTIFICATION</scope>
</reference>
<dbReference type="Proteomes" id="UP001732700">
    <property type="component" value="Chromosome 4D"/>
</dbReference>
<keyword evidence="2" id="KW-1185">Reference proteome</keyword>
<protein>
    <submittedName>
        <fullName evidence="1">Uncharacterized protein</fullName>
    </submittedName>
</protein>
<proteinExistence type="predicted"/>
<evidence type="ECO:0000313" key="1">
    <source>
        <dbReference type="EnsemblPlants" id="AVESA.00010b.r2.4DG0784760.1.CDS"/>
    </source>
</evidence>
<dbReference type="EnsemblPlants" id="AVESA.00010b.r2.4DG0784760.1">
    <property type="protein sequence ID" value="AVESA.00010b.r2.4DG0784760.1.CDS"/>
    <property type="gene ID" value="AVESA.00010b.r2.4DG0784760"/>
</dbReference>
<sequence>MVPTTRSLPPHHDSSGKNSKPPSYYPGYYIAPQLEAAHGGDLRQQSSRFPRRLAMADDDNAVGRRRRRRQGEEDADGASSRGGGGDDEDGGDRDWLQLGLGAMASSSSTTSSSSFCGDTDGAMAPAPTAALDLFAGSKQSAGMMSRPPLFPLPIRSYHWQSGHDRYRPTTAASGSMTSAPPFLPFARPLRSCSADLLMRVVSPPTPRTEAAGLWLTLQTSPNQVREPILPQIPKSYLRIRDCNMKVEVVLKYLADKLGLARSHQVELTCRGHLLPPFLLMKHVRDSIWCGSPPASMEDDEAAHLAAGLPPRRSTSPGATATDHVMTLFYSTASRSH</sequence>